<dbReference type="PANTHER" id="PTHR11803">
    <property type="entry name" value="2-IMINOBUTANOATE/2-IMINOPROPANOATE DEAMINASE RIDA"/>
    <property type="match status" value="1"/>
</dbReference>
<dbReference type="Proteomes" id="UP000005801">
    <property type="component" value="Unassembled WGS sequence"/>
</dbReference>
<comment type="caution">
    <text evidence="2">The sequence shown here is derived from an EMBL/GenBank/DDBJ whole genome shotgun (WGS) entry which is preliminary data.</text>
</comment>
<dbReference type="Pfam" id="PF01042">
    <property type="entry name" value="Ribonuc_L-PSP"/>
    <property type="match status" value="1"/>
</dbReference>
<dbReference type="InterPro" id="IPR006175">
    <property type="entry name" value="YjgF/YER057c/UK114"/>
</dbReference>
<reference evidence="2 3" key="1">
    <citation type="submission" date="2007-06" db="EMBL/GenBank/DDBJ databases">
        <authorList>
            <person name="Shimkets L."/>
            <person name="Ferriera S."/>
            <person name="Johnson J."/>
            <person name="Kravitz S."/>
            <person name="Beeson K."/>
            <person name="Sutton G."/>
            <person name="Rogers Y.-H."/>
            <person name="Friedman R."/>
            <person name="Frazier M."/>
            <person name="Venter J.C."/>
        </authorList>
    </citation>
    <scope>NUCLEOTIDE SEQUENCE [LARGE SCALE GENOMIC DNA]</scope>
    <source>
        <strain evidence="2 3">SIR-1</strain>
    </source>
</reference>
<keyword evidence="3" id="KW-1185">Reference proteome</keyword>
<protein>
    <submittedName>
        <fullName evidence="2">Endoribonuclease L-PSP</fullName>
    </submittedName>
</protein>
<dbReference type="AlphaFoldDB" id="A6FXF6"/>
<accession>A6FXF6</accession>
<evidence type="ECO:0000313" key="2">
    <source>
        <dbReference type="EMBL" id="EDM81544.1"/>
    </source>
</evidence>
<gene>
    <name evidence="2" type="ORF">PPSIR1_21544</name>
</gene>
<dbReference type="PANTHER" id="PTHR11803:SF58">
    <property type="entry name" value="PROTEIN HMF1-RELATED"/>
    <property type="match status" value="1"/>
</dbReference>
<dbReference type="STRING" id="391625.PPSIR1_21544"/>
<comment type="similarity">
    <text evidence="1">Belongs to the RutC family.</text>
</comment>
<proteinExistence type="inferred from homology"/>
<sequence>MPHLALNPADLHDPTAFGYSHTVRIPAGSELVFVSGQYGSKRDGAVISAAFAEQVDRAFANLGVALAAHGLDSSHVVQLRTYVVGLDFDKLGVIARTIAARWQAEPPAQTVLGVASLATPEIHFEVEAIAARS</sequence>
<dbReference type="EMBL" id="ABCS01000002">
    <property type="protein sequence ID" value="EDM81544.1"/>
    <property type="molecule type" value="Genomic_DNA"/>
</dbReference>
<dbReference type="GO" id="GO:0019239">
    <property type="term" value="F:deaminase activity"/>
    <property type="evidence" value="ECO:0007669"/>
    <property type="project" value="TreeGrafter"/>
</dbReference>
<evidence type="ECO:0000313" key="3">
    <source>
        <dbReference type="Proteomes" id="UP000005801"/>
    </source>
</evidence>
<evidence type="ECO:0000256" key="1">
    <source>
        <dbReference type="ARBA" id="ARBA00010552"/>
    </source>
</evidence>
<dbReference type="InterPro" id="IPR035959">
    <property type="entry name" value="RutC-like_sf"/>
</dbReference>
<dbReference type="Gene3D" id="3.30.1330.40">
    <property type="entry name" value="RutC-like"/>
    <property type="match status" value="1"/>
</dbReference>
<dbReference type="CDD" id="cd00448">
    <property type="entry name" value="YjgF_YER057c_UK114_family"/>
    <property type="match status" value="1"/>
</dbReference>
<dbReference type="GO" id="GO:0005829">
    <property type="term" value="C:cytosol"/>
    <property type="evidence" value="ECO:0007669"/>
    <property type="project" value="TreeGrafter"/>
</dbReference>
<dbReference type="OrthoDB" id="9808943at2"/>
<name>A6FXF6_9BACT</name>
<dbReference type="eggNOG" id="COG0251">
    <property type="taxonomic scope" value="Bacteria"/>
</dbReference>
<organism evidence="2 3">
    <name type="scientific">Plesiocystis pacifica SIR-1</name>
    <dbReference type="NCBI Taxonomy" id="391625"/>
    <lineage>
        <taxon>Bacteria</taxon>
        <taxon>Pseudomonadati</taxon>
        <taxon>Myxococcota</taxon>
        <taxon>Polyangia</taxon>
        <taxon>Nannocystales</taxon>
        <taxon>Nannocystaceae</taxon>
        <taxon>Plesiocystis</taxon>
    </lineage>
</organism>
<dbReference type="RefSeq" id="WP_006969155.1">
    <property type="nucleotide sequence ID" value="NZ_ABCS01000002.1"/>
</dbReference>
<dbReference type="SUPFAM" id="SSF55298">
    <property type="entry name" value="YjgF-like"/>
    <property type="match status" value="1"/>
</dbReference>